<evidence type="ECO:0000313" key="2">
    <source>
        <dbReference type="EMBL" id="BCU03714.1"/>
    </source>
</evidence>
<dbReference type="EMBL" id="LC625835">
    <property type="protein sequence ID" value="BCU03714.1"/>
    <property type="molecule type" value="Genomic_DNA"/>
</dbReference>
<feature type="region of interest" description="Disordered" evidence="1">
    <location>
        <begin position="41"/>
        <end position="69"/>
    </location>
</feature>
<evidence type="ECO:0000313" key="3">
    <source>
        <dbReference type="Proteomes" id="UP001253637"/>
    </source>
</evidence>
<proteinExistence type="predicted"/>
<protein>
    <submittedName>
        <fullName evidence="2">Uncharacterized protein</fullName>
    </submittedName>
</protein>
<evidence type="ECO:0000256" key="1">
    <source>
        <dbReference type="SAM" id="MobiDB-lite"/>
    </source>
</evidence>
<accession>A0A811BNR2</accession>
<reference evidence="2" key="1">
    <citation type="submission" date="2021-04" db="EMBL/GenBank/DDBJ databases">
        <title>Draft Genome Sequence of Pandoravirus japonicus, Isolated from the Sabaishi River of Niigata, Japan.</title>
        <authorList>
            <person name="Hosokawa N."/>
            <person name="Takahashi H."/>
            <person name="Aoki K."/>
            <person name="Takemura M."/>
        </authorList>
    </citation>
    <scope>NUCLEOTIDE SEQUENCE</scope>
</reference>
<organism evidence="2 3">
    <name type="scientific">Pandoravirus japonicus</name>
    <dbReference type="NCBI Taxonomy" id="2823154"/>
    <lineage>
        <taxon>Viruses</taxon>
        <taxon>Pandoravirus</taxon>
    </lineage>
</organism>
<name>A0A811BNR2_9VIRU</name>
<dbReference type="Proteomes" id="UP001253637">
    <property type="component" value="Segment"/>
</dbReference>
<sequence length="69" mass="7657">MRRPPRRPALSLSFRVWPAFRRAHRSRARTVLSPCPSNCPATSPDFGVDDGSRATINGSGKASKREDTF</sequence>